<accession>A0A545TBI7</accession>
<proteinExistence type="predicted"/>
<sequence>MSTLEKAYLKAMKISEDVEDHEKKQLIEEASEKLPLVTKKNSKDLADSRTGISQMEQAKNFTLKELQDKSLIYPGMKNSTLLDRYRTLRTKLLSLSRDQNFVTLVTSVVPESNSHLIAANLAATFALDEAKTSMLIESNIRYPHLNDIFEMRESRGMIDFLENEEWESGEVLYKTGIPRLRFVPSGLPRENSAEYFTTDKMSHFVRELVGRYPDRYPIINAPSIEDSADTRILIELCDMVVLVVPYGKCSDEEVMQACLAIGEDKLAGVVLDEF</sequence>
<dbReference type="PANTHER" id="PTHR32309">
    <property type="entry name" value="TYROSINE-PROTEIN KINASE"/>
    <property type="match status" value="1"/>
</dbReference>
<dbReference type="InterPro" id="IPR050445">
    <property type="entry name" value="Bact_polysacc_biosynth/exp"/>
</dbReference>
<keyword evidence="2" id="KW-0067">ATP-binding</keyword>
<evidence type="ECO:0000313" key="3">
    <source>
        <dbReference type="EMBL" id="TQV74578.1"/>
    </source>
</evidence>
<dbReference type="GO" id="GO:0005886">
    <property type="term" value="C:plasma membrane"/>
    <property type="evidence" value="ECO:0007669"/>
    <property type="project" value="TreeGrafter"/>
</dbReference>
<evidence type="ECO:0000313" key="4">
    <source>
        <dbReference type="Proteomes" id="UP000317839"/>
    </source>
</evidence>
<name>A0A545TBI7_9GAMM</name>
<dbReference type="PANTHER" id="PTHR32309:SF13">
    <property type="entry name" value="FERRIC ENTEROBACTIN TRANSPORT PROTEIN FEPE"/>
    <property type="match status" value="1"/>
</dbReference>
<dbReference type="SUPFAM" id="SSF52540">
    <property type="entry name" value="P-loop containing nucleoside triphosphate hydrolases"/>
    <property type="match status" value="1"/>
</dbReference>
<dbReference type="Gene3D" id="3.40.50.300">
    <property type="entry name" value="P-loop containing nucleotide triphosphate hydrolases"/>
    <property type="match status" value="1"/>
</dbReference>
<dbReference type="OrthoDB" id="9775724at2"/>
<comment type="caution">
    <text evidence="3">The sequence shown here is derived from an EMBL/GenBank/DDBJ whole genome shotgun (WGS) entry which is preliminary data.</text>
</comment>
<dbReference type="Proteomes" id="UP000317839">
    <property type="component" value="Unassembled WGS sequence"/>
</dbReference>
<dbReference type="AlphaFoldDB" id="A0A545TBI7"/>
<dbReference type="CDD" id="cd05387">
    <property type="entry name" value="BY-kinase"/>
    <property type="match status" value="1"/>
</dbReference>
<dbReference type="GO" id="GO:0004713">
    <property type="term" value="F:protein tyrosine kinase activity"/>
    <property type="evidence" value="ECO:0007669"/>
    <property type="project" value="TreeGrafter"/>
</dbReference>
<keyword evidence="1" id="KW-0547">Nucleotide-binding</keyword>
<keyword evidence="4" id="KW-1185">Reference proteome</keyword>
<dbReference type="InterPro" id="IPR027417">
    <property type="entry name" value="P-loop_NTPase"/>
</dbReference>
<reference evidence="3 4" key="1">
    <citation type="submission" date="2019-06" db="EMBL/GenBank/DDBJ databases">
        <title>Draft genome of Aliikangiella marina GYP-15.</title>
        <authorList>
            <person name="Wang G."/>
        </authorList>
    </citation>
    <scope>NUCLEOTIDE SEQUENCE [LARGE SCALE GENOMIC DNA]</scope>
    <source>
        <strain evidence="3 4">GYP-15</strain>
    </source>
</reference>
<dbReference type="RefSeq" id="WP_142941193.1">
    <property type="nucleotide sequence ID" value="NZ_VIKR01000002.1"/>
</dbReference>
<protein>
    <submittedName>
        <fullName evidence="3">Polysaccharide biosynthesis protein</fullName>
    </submittedName>
</protein>
<gene>
    <name evidence="3" type="ORF">FLL45_06340</name>
</gene>
<evidence type="ECO:0000256" key="2">
    <source>
        <dbReference type="ARBA" id="ARBA00022840"/>
    </source>
</evidence>
<dbReference type="EMBL" id="VIKR01000002">
    <property type="protein sequence ID" value="TQV74578.1"/>
    <property type="molecule type" value="Genomic_DNA"/>
</dbReference>
<evidence type="ECO:0000256" key="1">
    <source>
        <dbReference type="ARBA" id="ARBA00022741"/>
    </source>
</evidence>
<organism evidence="3 4">
    <name type="scientific">Aliikangiella marina</name>
    <dbReference type="NCBI Taxonomy" id="1712262"/>
    <lineage>
        <taxon>Bacteria</taxon>
        <taxon>Pseudomonadati</taxon>
        <taxon>Pseudomonadota</taxon>
        <taxon>Gammaproteobacteria</taxon>
        <taxon>Oceanospirillales</taxon>
        <taxon>Pleioneaceae</taxon>
        <taxon>Aliikangiella</taxon>
    </lineage>
</organism>
<dbReference type="InterPro" id="IPR005702">
    <property type="entry name" value="Wzc-like_C"/>
</dbReference>